<accession>A0ABZ0RXG2</accession>
<keyword evidence="2" id="KW-1185">Reference proteome</keyword>
<evidence type="ECO:0000313" key="1">
    <source>
        <dbReference type="EMBL" id="WPK12104.1"/>
    </source>
</evidence>
<dbReference type="Pfam" id="PF10004">
    <property type="entry name" value="DUF2247"/>
    <property type="match status" value="1"/>
</dbReference>
<dbReference type="InterPro" id="IPR016630">
    <property type="entry name" value="UCP015278"/>
</dbReference>
<sequence length="159" mass="18866">MYKIEIIEKNGFDCNWATLFIGRQFKLISSLEVTNYAVEYLKNNPNVNNEFILELAWEQVDDKVDDILERIISDSSSEDMTKEYHKWLYSIIKEASNNSSDENIFEEMENIFSMFNTPQNMHDFFRKVSDAFYYPSDSKHTIKELVEEFLDAEKQLILT</sequence>
<gene>
    <name evidence="1" type="ORF">R6U77_19810</name>
</gene>
<dbReference type="EMBL" id="CP137624">
    <property type="protein sequence ID" value="WPK12104.1"/>
    <property type="molecule type" value="Genomic_DNA"/>
</dbReference>
<evidence type="ECO:0000313" key="2">
    <source>
        <dbReference type="Proteomes" id="UP001322664"/>
    </source>
</evidence>
<proteinExistence type="predicted"/>
<name>A0ABZ0RXG2_9BACI</name>
<protein>
    <submittedName>
        <fullName evidence="1">DUF2247 family protein</fullName>
    </submittedName>
</protein>
<organism evidence="1 2">
    <name type="scientific">Lysinibacillus louembei</name>
    <dbReference type="NCBI Taxonomy" id="1470088"/>
    <lineage>
        <taxon>Bacteria</taxon>
        <taxon>Bacillati</taxon>
        <taxon>Bacillota</taxon>
        <taxon>Bacilli</taxon>
        <taxon>Bacillales</taxon>
        <taxon>Bacillaceae</taxon>
        <taxon>Lysinibacillus</taxon>
    </lineage>
</organism>
<dbReference type="RefSeq" id="WP_293929821.1">
    <property type="nucleotide sequence ID" value="NZ_CP137624.1"/>
</dbReference>
<reference evidence="1 2" key="1">
    <citation type="submission" date="2023-09" db="EMBL/GenBank/DDBJ databases">
        <authorList>
            <person name="Page C.A."/>
            <person name="Perez-Diaz I.M."/>
        </authorList>
    </citation>
    <scope>NUCLEOTIDE SEQUENCE [LARGE SCALE GENOMIC DNA]</scope>
    <source>
        <strain evidence="1 2">Ll15</strain>
    </source>
</reference>
<dbReference type="Proteomes" id="UP001322664">
    <property type="component" value="Chromosome"/>
</dbReference>